<protein>
    <submittedName>
        <fullName evidence="1">Uncharacterized protein</fullName>
    </submittedName>
</protein>
<dbReference type="EMBL" id="MNPL01000607">
    <property type="protein sequence ID" value="OQR79849.1"/>
    <property type="molecule type" value="Genomic_DNA"/>
</dbReference>
<evidence type="ECO:0000313" key="1">
    <source>
        <dbReference type="EMBL" id="OQR79849.1"/>
    </source>
</evidence>
<dbReference type="OrthoDB" id="6424205at2759"/>
<dbReference type="Proteomes" id="UP000192247">
    <property type="component" value="Unassembled WGS sequence"/>
</dbReference>
<comment type="caution">
    <text evidence="1">The sequence shown here is derived from an EMBL/GenBank/DDBJ whole genome shotgun (WGS) entry which is preliminary data.</text>
</comment>
<keyword evidence="2" id="KW-1185">Reference proteome</keyword>
<organism evidence="1 2">
    <name type="scientific">Tropilaelaps mercedesae</name>
    <dbReference type="NCBI Taxonomy" id="418985"/>
    <lineage>
        <taxon>Eukaryota</taxon>
        <taxon>Metazoa</taxon>
        <taxon>Ecdysozoa</taxon>
        <taxon>Arthropoda</taxon>
        <taxon>Chelicerata</taxon>
        <taxon>Arachnida</taxon>
        <taxon>Acari</taxon>
        <taxon>Parasitiformes</taxon>
        <taxon>Mesostigmata</taxon>
        <taxon>Gamasina</taxon>
        <taxon>Dermanyssoidea</taxon>
        <taxon>Laelapidae</taxon>
        <taxon>Tropilaelaps</taxon>
    </lineage>
</organism>
<dbReference type="AlphaFoldDB" id="A0A1V9Y293"/>
<dbReference type="InParanoid" id="A0A1V9Y293"/>
<sequence>MWPYATSNVLNLCDLWFLFVHPLPYFGLGPYFRKRGGHSAFTPRIGRRKRSLDSAGSIGGLGNIGRSSMRRLRPEDLQALFRRTMRQLIPSPRVGRADAFVPRLGKKSLEAIGSLGALGAAVGTLDDDANEEFMVKRGPSAFTPRIGRAAFTPRIGRSDSTIGQLQLRTLRTFTPRIGK</sequence>
<accession>A0A1V9Y293</accession>
<gene>
    <name evidence="1" type="ORF">BIW11_05446</name>
</gene>
<proteinExistence type="predicted"/>
<evidence type="ECO:0000313" key="2">
    <source>
        <dbReference type="Proteomes" id="UP000192247"/>
    </source>
</evidence>
<name>A0A1V9Y293_9ACAR</name>
<reference evidence="1 2" key="1">
    <citation type="journal article" date="2017" name="Gigascience">
        <title>Draft genome of the honey bee ectoparasitic mite, Tropilaelaps mercedesae, is shaped by the parasitic life history.</title>
        <authorList>
            <person name="Dong X."/>
            <person name="Armstrong S.D."/>
            <person name="Xia D."/>
            <person name="Makepeace B.L."/>
            <person name="Darby A.C."/>
            <person name="Kadowaki T."/>
        </authorList>
    </citation>
    <scope>NUCLEOTIDE SEQUENCE [LARGE SCALE GENOMIC DNA]</scope>
    <source>
        <strain evidence="1">Wuxi-XJTLU</strain>
    </source>
</reference>